<dbReference type="InterPro" id="IPR002035">
    <property type="entry name" value="VWF_A"/>
</dbReference>
<feature type="transmembrane region" description="Helical" evidence="1">
    <location>
        <begin position="21"/>
        <end position="42"/>
    </location>
</feature>
<dbReference type="Proteomes" id="UP001597314">
    <property type="component" value="Unassembled WGS sequence"/>
</dbReference>
<dbReference type="Pfam" id="PF00092">
    <property type="entry name" value="VWA"/>
    <property type="match status" value="1"/>
</dbReference>
<proteinExistence type="predicted"/>
<keyword evidence="1" id="KW-0812">Transmembrane</keyword>
<keyword evidence="1" id="KW-1133">Transmembrane helix</keyword>
<accession>A0ABW5AFE0</accession>
<dbReference type="SUPFAM" id="SSF53300">
    <property type="entry name" value="vWA-like"/>
    <property type="match status" value="1"/>
</dbReference>
<keyword evidence="1" id="KW-0472">Membrane</keyword>
<evidence type="ECO:0000259" key="2">
    <source>
        <dbReference type="PROSITE" id="PS50234"/>
    </source>
</evidence>
<protein>
    <submittedName>
        <fullName evidence="3">VWA domain-containing protein</fullName>
    </submittedName>
</protein>
<dbReference type="Pfam" id="PF13400">
    <property type="entry name" value="Tad"/>
    <property type="match status" value="1"/>
</dbReference>
<dbReference type="Gene3D" id="3.40.50.410">
    <property type="entry name" value="von Willebrand factor, type A domain"/>
    <property type="match status" value="2"/>
</dbReference>
<feature type="domain" description="VWFA" evidence="2">
    <location>
        <begin position="148"/>
        <end position="424"/>
    </location>
</feature>
<reference evidence="4" key="1">
    <citation type="journal article" date="2019" name="Int. J. Syst. Evol. Microbiol.">
        <title>The Global Catalogue of Microorganisms (GCM) 10K type strain sequencing project: providing services to taxonomists for standard genome sequencing and annotation.</title>
        <authorList>
            <consortium name="The Broad Institute Genomics Platform"/>
            <consortium name="The Broad Institute Genome Sequencing Center for Infectious Disease"/>
            <person name="Wu L."/>
            <person name="Ma J."/>
        </authorList>
    </citation>
    <scope>NUCLEOTIDE SEQUENCE [LARGE SCALE GENOMIC DNA]</scope>
    <source>
        <strain evidence="4">CGMCC 1.6774</strain>
    </source>
</reference>
<dbReference type="RefSeq" id="WP_378476370.1">
    <property type="nucleotide sequence ID" value="NZ_JBHUIW010000002.1"/>
</dbReference>
<dbReference type="InterPro" id="IPR028087">
    <property type="entry name" value="Tad_N"/>
</dbReference>
<keyword evidence="4" id="KW-1185">Reference proteome</keyword>
<dbReference type="EMBL" id="JBHUIW010000002">
    <property type="protein sequence ID" value="MFD2181180.1"/>
    <property type="molecule type" value="Genomic_DNA"/>
</dbReference>
<evidence type="ECO:0000256" key="1">
    <source>
        <dbReference type="SAM" id="Phobius"/>
    </source>
</evidence>
<dbReference type="PROSITE" id="PS50234">
    <property type="entry name" value="VWFA"/>
    <property type="match status" value="1"/>
</dbReference>
<name>A0ABW5AFE0_9BRAD</name>
<sequence length="435" mass="46469">MSTHLSKAWSLLEAFRRDERGNVAILFAASLIPVLGLVGAAIDYSRANAIKTTMQAAADSAALAVSKTATSQTSAQVQTSADTYFRALVTNPEATVTNVTATYSKAAVSSVKVDATATMKTQFMGLLGFPSLTIAVSSTTAWGNTRLRVALALDNTGSMASSGKMTALKTASKNLIDQLKSSATNTGDVYVSIIPFSKDVNVGGTSNYTQNWVKWDDWDVANGTCSKSSYTTKSSCTSNKGTWTPKSHSTWNGCLMDRDQNYDISNAAPVVGTSATLFPAEQYAYCPVELKPLSYDWTSLKSKVDEMTPNGNTNITIGLVWAWHSLTQGSPLAAPPEDPTYDYQKVIILLTDGENTQNRFSSSQSAIDARTKAACTAAKAAGITIYTILVMEGTPSLLQACASSSSNYYYLTSANQIITTFDTIGTQLTRLRVAK</sequence>
<comment type="caution">
    <text evidence="3">The sequence shown here is derived from an EMBL/GenBank/DDBJ whole genome shotgun (WGS) entry which is preliminary data.</text>
</comment>
<organism evidence="3 4">
    <name type="scientific">Rhodoplanes azumiensis</name>
    <dbReference type="NCBI Taxonomy" id="1897628"/>
    <lineage>
        <taxon>Bacteria</taxon>
        <taxon>Pseudomonadati</taxon>
        <taxon>Pseudomonadota</taxon>
        <taxon>Alphaproteobacteria</taxon>
        <taxon>Hyphomicrobiales</taxon>
        <taxon>Nitrobacteraceae</taxon>
        <taxon>Rhodoplanes</taxon>
    </lineage>
</organism>
<evidence type="ECO:0000313" key="3">
    <source>
        <dbReference type="EMBL" id="MFD2181180.1"/>
    </source>
</evidence>
<dbReference type="SMART" id="SM00327">
    <property type="entry name" value="VWA"/>
    <property type="match status" value="1"/>
</dbReference>
<gene>
    <name evidence="3" type="ORF">ACFSOX_03365</name>
</gene>
<evidence type="ECO:0000313" key="4">
    <source>
        <dbReference type="Proteomes" id="UP001597314"/>
    </source>
</evidence>
<dbReference type="InterPro" id="IPR036465">
    <property type="entry name" value="vWFA_dom_sf"/>
</dbReference>